<organism evidence="1 2">
    <name type="scientific">Paenibacillus turicensis</name>
    <dbReference type="NCBI Taxonomy" id="160487"/>
    <lineage>
        <taxon>Bacteria</taxon>
        <taxon>Bacillati</taxon>
        <taxon>Bacillota</taxon>
        <taxon>Bacilli</taxon>
        <taxon>Bacillales</taxon>
        <taxon>Paenibacillaceae</taxon>
        <taxon>Paenibacillus</taxon>
    </lineage>
</organism>
<sequence>MRRAIQSQWMNLSSLHEISTLQEACILGTMTAGEEMLLIASDVKPSVLFSLRSTSMYSKTTKHSYSPILH</sequence>
<accession>A0ABS4FQR3</accession>
<gene>
    <name evidence="1" type="ORF">J2Z32_001515</name>
</gene>
<comment type="caution">
    <text evidence="1">The sequence shown here is derived from an EMBL/GenBank/DDBJ whole genome shotgun (WGS) entry which is preliminary data.</text>
</comment>
<evidence type="ECO:0000313" key="1">
    <source>
        <dbReference type="EMBL" id="MBP1904891.1"/>
    </source>
</evidence>
<keyword evidence="2" id="KW-1185">Reference proteome</keyword>
<dbReference type="RefSeq" id="WP_210088556.1">
    <property type="nucleotide sequence ID" value="NZ_JAGGKG010000005.1"/>
</dbReference>
<dbReference type="EMBL" id="JAGGKG010000005">
    <property type="protein sequence ID" value="MBP1904891.1"/>
    <property type="molecule type" value="Genomic_DNA"/>
</dbReference>
<name>A0ABS4FQR3_9BACL</name>
<protein>
    <submittedName>
        <fullName evidence="1">Uncharacterized protein</fullName>
    </submittedName>
</protein>
<evidence type="ECO:0000313" key="2">
    <source>
        <dbReference type="Proteomes" id="UP001519272"/>
    </source>
</evidence>
<dbReference type="Proteomes" id="UP001519272">
    <property type="component" value="Unassembled WGS sequence"/>
</dbReference>
<reference evidence="1 2" key="1">
    <citation type="submission" date="2021-03" db="EMBL/GenBank/DDBJ databases">
        <title>Genomic Encyclopedia of Type Strains, Phase IV (KMG-IV): sequencing the most valuable type-strain genomes for metagenomic binning, comparative biology and taxonomic classification.</title>
        <authorList>
            <person name="Goeker M."/>
        </authorList>
    </citation>
    <scope>NUCLEOTIDE SEQUENCE [LARGE SCALE GENOMIC DNA]</scope>
    <source>
        <strain evidence="1 2">DSM 14349</strain>
    </source>
</reference>
<proteinExistence type="predicted"/>